<feature type="transmembrane region" description="Helical" evidence="5">
    <location>
        <begin position="75"/>
        <end position="96"/>
    </location>
</feature>
<dbReference type="PANTHER" id="PTHR24421:SF63">
    <property type="entry name" value="SENSOR HISTIDINE KINASE DESK"/>
    <property type="match status" value="1"/>
</dbReference>
<sequence length="784" mass="82341">MGCAYSGVQNARGDRPGRRANSSWGCVIRSRDPLRPPWSPAALFLFSLGLWCGYRSWNVLVGSHFLRPAATGTGLLAAAGLVVLAGLPAAIAFGALPRRWIPVALAVQAALAFGPYPFVGAPWWSASALVVTSLLLTVGHRWAWLPVGLVVAAEFLARMAWGHDRSPAFAAYSAMVTLTVGTAFFAMARLTRYADELRATRAELAPLEVARERLRIARGLDAALGRRLALILTLARSSRPGAFGGAGRIVEVARDALEEVRAVSADQRERTLDDEVEAARAVLEAAGVVVAVDAPPLGLAAAEDAALAALLRRTVVAVLRQEPPERCSIELTAPAGLAVSFDGASADLADALQGPAARLGELGGRLGTTPSSVRASVPARRPRGARVSGMAPWLAWFVLLLFEIDHVGTTLLALYDGAPDPAGVGWAGYAVACTFLPLVGPLQLWHVYPRENGAPPRALWASLCLQILLLGTAFVVIGPKLTPSYMGLVAGVVLFHVRPPWSWGTAALLVGFPLLNGILRGTGWAWALSNLVPIVQFAILVYVLCRLPVAIAALAEARREVARMAVVRERLRIARDVHDLMGFQLSAIVLKAELAARLADRDPGAARARLDELAALAEEALVSVRSIARVRASLSLRAEVETARSMLEAAGIEVRVDTGEPPPGEAPPGVDVVEAPPCVDASAAAIVLREAATNIVRHGRDARECAIEISVGPDGLRLSVSNDGAVPPGRGGGAPGPGRGGSGLANLRARSAEAGGTLEVRREGDRFTLIAEFPAHPASALSAV</sequence>
<keyword evidence="5" id="KW-0812">Transmembrane</keyword>
<feature type="transmembrane region" description="Helical" evidence="5">
    <location>
        <begin position="459"/>
        <end position="481"/>
    </location>
</feature>
<comment type="caution">
    <text evidence="8">The sequence shown here is derived from an EMBL/GenBank/DDBJ whole genome shotgun (WGS) entry which is preliminary data.</text>
</comment>
<feature type="domain" description="Signal transduction histidine kinase subgroup 3 dimerisation and phosphoacceptor" evidence="7">
    <location>
        <begin position="569"/>
        <end position="629"/>
    </location>
</feature>
<evidence type="ECO:0000256" key="3">
    <source>
        <dbReference type="ARBA" id="ARBA00023012"/>
    </source>
</evidence>
<dbReference type="InterPro" id="IPR050482">
    <property type="entry name" value="Sensor_HK_TwoCompSys"/>
</dbReference>
<dbReference type="InterPro" id="IPR003594">
    <property type="entry name" value="HATPase_dom"/>
</dbReference>
<feature type="region of interest" description="Disordered" evidence="4">
    <location>
        <begin position="721"/>
        <end position="743"/>
    </location>
</feature>
<evidence type="ECO:0000256" key="2">
    <source>
        <dbReference type="ARBA" id="ARBA00022777"/>
    </source>
</evidence>
<reference evidence="8 9" key="1">
    <citation type="submission" date="2018-10" db="EMBL/GenBank/DDBJ databases">
        <title>Isolation from soil.</title>
        <authorList>
            <person name="Hu J."/>
        </authorList>
    </citation>
    <scope>NUCLEOTIDE SEQUENCE [LARGE SCALE GENOMIC DNA]</scope>
    <source>
        <strain evidence="8 9">NEAU-Ht49</strain>
    </source>
</reference>
<evidence type="ECO:0000259" key="6">
    <source>
        <dbReference type="Pfam" id="PF02518"/>
    </source>
</evidence>
<keyword evidence="3" id="KW-0902">Two-component regulatory system</keyword>
<feature type="transmembrane region" description="Helical" evidence="5">
    <location>
        <begin position="393"/>
        <end position="414"/>
    </location>
</feature>
<keyword evidence="5" id="KW-0472">Membrane</keyword>
<dbReference type="InterPro" id="IPR036890">
    <property type="entry name" value="HATPase_C_sf"/>
</dbReference>
<keyword evidence="9" id="KW-1185">Reference proteome</keyword>
<evidence type="ECO:0000259" key="7">
    <source>
        <dbReference type="Pfam" id="PF07730"/>
    </source>
</evidence>
<evidence type="ECO:0000256" key="4">
    <source>
        <dbReference type="SAM" id="MobiDB-lite"/>
    </source>
</evidence>
<feature type="transmembrane region" description="Helical" evidence="5">
    <location>
        <begin position="426"/>
        <end position="447"/>
    </location>
</feature>
<name>A0A3M2LND9_9ACTN</name>
<dbReference type="Proteomes" id="UP000282674">
    <property type="component" value="Unassembled WGS sequence"/>
</dbReference>
<dbReference type="PANTHER" id="PTHR24421">
    <property type="entry name" value="NITRATE/NITRITE SENSOR PROTEIN NARX-RELATED"/>
    <property type="match status" value="1"/>
</dbReference>
<dbReference type="Gene3D" id="3.30.565.10">
    <property type="entry name" value="Histidine kinase-like ATPase, C-terminal domain"/>
    <property type="match status" value="1"/>
</dbReference>
<protein>
    <submittedName>
        <fullName evidence="8">Uncharacterized protein</fullName>
    </submittedName>
</protein>
<keyword evidence="5" id="KW-1133">Transmembrane helix</keyword>
<feature type="domain" description="Histidine kinase/HSP90-like ATPase" evidence="6">
    <location>
        <begin position="681"/>
        <end position="770"/>
    </location>
</feature>
<feature type="transmembrane region" description="Helical" evidence="5">
    <location>
        <begin position="37"/>
        <end position="54"/>
    </location>
</feature>
<feature type="transmembrane region" description="Helical" evidence="5">
    <location>
        <begin position="501"/>
        <end position="519"/>
    </location>
</feature>
<feature type="transmembrane region" description="Helical" evidence="5">
    <location>
        <begin position="531"/>
        <end position="555"/>
    </location>
</feature>
<proteinExistence type="predicted"/>
<feature type="transmembrane region" description="Helical" evidence="5">
    <location>
        <begin position="167"/>
        <end position="188"/>
    </location>
</feature>
<evidence type="ECO:0000313" key="8">
    <source>
        <dbReference type="EMBL" id="RMI38939.1"/>
    </source>
</evidence>
<dbReference type="GO" id="GO:0000155">
    <property type="term" value="F:phosphorelay sensor kinase activity"/>
    <property type="evidence" value="ECO:0007669"/>
    <property type="project" value="InterPro"/>
</dbReference>
<gene>
    <name evidence="8" type="ORF">EBO15_31195</name>
</gene>
<dbReference type="Pfam" id="PF02518">
    <property type="entry name" value="HATPase_c"/>
    <property type="match status" value="1"/>
</dbReference>
<accession>A0A3M2LND9</accession>
<feature type="compositionally biased region" description="Gly residues" evidence="4">
    <location>
        <begin position="729"/>
        <end position="743"/>
    </location>
</feature>
<evidence type="ECO:0000256" key="1">
    <source>
        <dbReference type="ARBA" id="ARBA00022679"/>
    </source>
</evidence>
<dbReference type="GO" id="GO:0046983">
    <property type="term" value="F:protein dimerization activity"/>
    <property type="evidence" value="ECO:0007669"/>
    <property type="project" value="InterPro"/>
</dbReference>
<dbReference type="Gene3D" id="1.20.5.1930">
    <property type="match status" value="1"/>
</dbReference>
<evidence type="ECO:0000313" key="9">
    <source>
        <dbReference type="Proteomes" id="UP000282674"/>
    </source>
</evidence>
<organism evidence="8 9">
    <name type="scientific">Actinomadura harenae</name>
    <dbReference type="NCBI Taxonomy" id="2483351"/>
    <lineage>
        <taxon>Bacteria</taxon>
        <taxon>Bacillati</taxon>
        <taxon>Actinomycetota</taxon>
        <taxon>Actinomycetes</taxon>
        <taxon>Streptosporangiales</taxon>
        <taxon>Thermomonosporaceae</taxon>
        <taxon>Actinomadura</taxon>
    </lineage>
</organism>
<keyword evidence="1" id="KW-0808">Transferase</keyword>
<keyword evidence="2" id="KW-0418">Kinase</keyword>
<dbReference type="AlphaFoldDB" id="A0A3M2LND9"/>
<dbReference type="EMBL" id="RFFG01000076">
    <property type="protein sequence ID" value="RMI38939.1"/>
    <property type="molecule type" value="Genomic_DNA"/>
</dbReference>
<dbReference type="InterPro" id="IPR011712">
    <property type="entry name" value="Sig_transdc_His_kin_sub3_dim/P"/>
</dbReference>
<dbReference type="Pfam" id="PF07730">
    <property type="entry name" value="HisKA_3"/>
    <property type="match status" value="1"/>
</dbReference>
<evidence type="ECO:0000256" key="5">
    <source>
        <dbReference type="SAM" id="Phobius"/>
    </source>
</evidence>
<dbReference type="GO" id="GO:0016020">
    <property type="term" value="C:membrane"/>
    <property type="evidence" value="ECO:0007669"/>
    <property type="project" value="InterPro"/>
</dbReference>
<dbReference type="SUPFAM" id="SSF55874">
    <property type="entry name" value="ATPase domain of HSP90 chaperone/DNA topoisomerase II/histidine kinase"/>
    <property type="match status" value="1"/>
</dbReference>